<feature type="transmembrane region" description="Helical" evidence="1">
    <location>
        <begin position="21"/>
        <end position="39"/>
    </location>
</feature>
<comment type="caution">
    <text evidence="2">The sequence shown here is derived from an EMBL/GenBank/DDBJ whole genome shotgun (WGS) entry which is preliminary data.</text>
</comment>
<evidence type="ECO:0008006" key="4">
    <source>
        <dbReference type="Google" id="ProtNLM"/>
    </source>
</evidence>
<dbReference type="Proteomes" id="UP000306509">
    <property type="component" value="Unassembled WGS sequence"/>
</dbReference>
<dbReference type="AlphaFoldDB" id="A0A4V6YR30"/>
<dbReference type="STRING" id="180332.GCA_000797495_01177"/>
<keyword evidence="1" id="KW-1133">Transmembrane helix</keyword>
<gene>
    <name evidence="2" type="ORF">DSM106044_03428</name>
</gene>
<evidence type="ECO:0000313" key="3">
    <source>
        <dbReference type="Proteomes" id="UP000306509"/>
    </source>
</evidence>
<accession>A0A4V6YR30</accession>
<name>A0A4V6YR30_9FIRM</name>
<keyword evidence="3" id="KW-1185">Reference proteome</keyword>
<keyword evidence="1" id="KW-0472">Membrane</keyword>
<dbReference type="EMBL" id="QGQD01000066">
    <property type="protein sequence ID" value="TLC99787.1"/>
    <property type="molecule type" value="Genomic_DNA"/>
</dbReference>
<feature type="transmembrane region" description="Helical" evidence="1">
    <location>
        <begin position="97"/>
        <end position="116"/>
    </location>
</feature>
<sequence length="119" mass="12710">MVLTGLFAAAAVICNLAYQQIPVIIWVCGILPGIFFLAAGWATRGAVGSGDGFVIAVCGLFLGIWGNIQLLLIALFLSALYSMVLIVVKKVKRSHTIAFIPFLLLGYIIMLTFAGGEVY</sequence>
<organism evidence="2 3">
    <name type="scientific">Robinsoniella peoriensis</name>
    <dbReference type="NCBI Taxonomy" id="180332"/>
    <lineage>
        <taxon>Bacteria</taxon>
        <taxon>Bacillati</taxon>
        <taxon>Bacillota</taxon>
        <taxon>Clostridia</taxon>
        <taxon>Lachnospirales</taxon>
        <taxon>Lachnospiraceae</taxon>
        <taxon>Robinsoniella</taxon>
    </lineage>
</organism>
<evidence type="ECO:0000313" key="2">
    <source>
        <dbReference type="EMBL" id="TLC99787.1"/>
    </source>
</evidence>
<feature type="transmembrane region" description="Helical" evidence="1">
    <location>
        <begin position="46"/>
        <end position="64"/>
    </location>
</feature>
<reference evidence="2 3" key="1">
    <citation type="journal article" date="2019" name="Anaerobe">
        <title>Detection of Robinsoniella peoriensis in multiple bone samples of a trauma patient.</title>
        <authorList>
            <person name="Schrottner P."/>
            <person name="Hartwich K."/>
            <person name="Bunk B."/>
            <person name="Schober I."/>
            <person name="Helbig S."/>
            <person name="Rudolph W.W."/>
            <person name="Gunzer F."/>
        </authorList>
    </citation>
    <scope>NUCLEOTIDE SEQUENCE [LARGE SCALE GENOMIC DNA]</scope>
    <source>
        <strain evidence="2 3">DSM 106044</strain>
    </source>
</reference>
<evidence type="ECO:0000256" key="1">
    <source>
        <dbReference type="SAM" id="Phobius"/>
    </source>
</evidence>
<keyword evidence="1" id="KW-0812">Transmembrane</keyword>
<proteinExistence type="predicted"/>
<protein>
    <recommendedName>
        <fullName evidence="4">Flp pilus assembly protein, protease CpaA</fullName>
    </recommendedName>
</protein>